<evidence type="ECO:0008006" key="4">
    <source>
        <dbReference type="Google" id="ProtNLM"/>
    </source>
</evidence>
<gene>
    <name evidence="2" type="ORF">SAMN05216244_3196</name>
</gene>
<reference evidence="3" key="1">
    <citation type="submission" date="2016-10" db="EMBL/GenBank/DDBJ databases">
        <authorList>
            <person name="Varghese N."/>
            <person name="Submissions S."/>
        </authorList>
    </citation>
    <scope>NUCLEOTIDE SEQUENCE [LARGE SCALE GENOMIC DNA]</scope>
    <source>
        <strain evidence="3">CGMCC 1.6199</strain>
    </source>
</reference>
<evidence type="ECO:0000256" key="1">
    <source>
        <dbReference type="SAM" id="Phobius"/>
    </source>
</evidence>
<dbReference type="Proteomes" id="UP000182347">
    <property type="component" value="Unassembled WGS sequence"/>
</dbReference>
<dbReference type="Gene3D" id="3.40.30.10">
    <property type="entry name" value="Glutaredoxin"/>
    <property type="match status" value="1"/>
</dbReference>
<accession>A0A1G9VAR9</accession>
<dbReference type="SUPFAM" id="SSF52833">
    <property type="entry name" value="Thioredoxin-like"/>
    <property type="match status" value="1"/>
</dbReference>
<sequence>MANFNELLLWTFMIIQMAIIFLLARLVGSYITKLNQLEANMNIKLRGSNVTEGDIAPAFREYDHKNAIVTLRADKKAVLLFLQPSCSKCKEILSYIKEQTTLGIDVFIFSKEEIVQNSAQLSEQIHLVTSETVIKNYGITDFPAVLTIENGRIIEKMLLRTNVEEFSEIVGERYFKAS</sequence>
<proteinExistence type="predicted"/>
<evidence type="ECO:0000313" key="2">
    <source>
        <dbReference type="EMBL" id="SDM68955.1"/>
    </source>
</evidence>
<evidence type="ECO:0000313" key="3">
    <source>
        <dbReference type="Proteomes" id="UP000182347"/>
    </source>
</evidence>
<organism evidence="2 3">
    <name type="scientific">Sediminibacillus halophilus</name>
    <dbReference type="NCBI Taxonomy" id="482461"/>
    <lineage>
        <taxon>Bacteria</taxon>
        <taxon>Bacillati</taxon>
        <taxon>Bacillota</taxon>
        <taxon>Bacilli</taxon>
        <taxon>Bacillales</taxon>
        <taxon>Bacillaceae</taxon>
        <taxon>Sediminibacillus</taxon>
    </lineage>
</organism>
<name>A0A1G9VAR9_9BACI</name>
<keyword evidence="1" id="KW-0472">Membrane</keyword>
<dbReference type="RefSeq" id="WP_074600264.1">
    <property type="nucleotide sequence ID" value="NZ_FNHF01000004.1"/>
</dbReference>
<dbReference type="OrthoDB" id="2974362at2"/>
<dbReference type="InterPro" id="IPR036249">
    <property type="entry name" value="Thioredoxin-like_sf"/>
</dbReference>
<keyword evidence="3" id="KW-1185">Reference proteome</keyword>
<keyword evidence="1" id="KW-1133">Transmembrane helix</keyword>
<dbReference type="AlphaFoldDB" id="A0A1G9VAR9"/>
<protein>
    <recommendedName>
        <fullName evidence="4">Methylamine dehydrogenase accessory protein MauD</fullName>
    </recommendedName>
</protein>
<dbReference type="STRING" id="482461.SAMN05216244_3196"/>
<dbReference type="EMBL" id="FNHF01000004">
    <property type="protein sequence ID" value="SDM68955.1"/>
    <property type="molecule type" value="Genomic_DNA"/>
</dbReference>
<keyword evidence="1" id="KW-0812">Transmembrane</keyword>
<feature type="transmembrane region" description="Helical" evidence="1">
    <location>
        <begin position="7"/>
        <end position="27"/>
    </location>
</feature>